<keyword evidence="2" id="KW-0808">Transferase</keyword>
<keyword evidence="3" id="KW-1185">Reference proteome</keyword>
<dbReference type="PANTHER" id="PTHR33990">
    <property type="entry name" value="PROTEIN YJDN-RELATED"/>
    <property type="match status" value="1"/>
</dbReference>
<gene>
    <name evidence="2" type="ORF">NCTC10172_00081</name>
</gene>
<accession>A0A449BI03</accession>
<dbReference type="STRING" id="1408416.GCA_000702765_00636"/>
<dbReference type="GO" id="GO:0008168">
    <property type="term" value="F:methyltransferase activity"/>
    <property type="evidence" value="ECO:0007669"/>
    <property type="project" value="UniProtKB-KW"/>
</dbReference>
<dbReference type="Pfam" id="PF06983">
    <property type="entry name" value="3-dmu-9_3-mt"/>
    <property type="match status" value="2"/>
</dbReference>
<evidence type="ECO:0000313" key="3">
    <source>
        <dbReference type="Proteomes" id="UP000290909"/>
    </source>
</evidence>
<dbReference type="InterPro" id="IPR028973">
    <property type="entry name" value="PhnB-like"/>
</dbReference>
<sequence>MQKVITSIWLQKDSTEAFNFYKEVFKDVKEHRKLELHHGSEYETTIRFMSIKNFTFMLMGNGPFELTEAISLAYLVNPFLNRNARSEIEDIYKKLVVGAKKIIQPLELEHPKAWIIDKFGLSWCIGYSSKIHKETLVMPYLVFTGKHHGFAKDAINYYQEIFPQFDLMQSFENKEEKTFISQIKLFKEPLLIGDDSFTKHFTEAFSLMVICEDQAEINSYWHKLSSFKESENCGWLKDKYG</sequence>
<protein>
    <submittedName>
        <fullName evidence="2">3-demethylubiquinone-9 3-methyltransferase</fullName>
    </submittedName>
</protein>
<reference evidence="2 3" key="1">
    <citation type="submission" date="2019-01" db="EMBL/GenBank/DDBJ databases">
        <authorList>
            <consortium name="Pathogen Informatics"/>
        </authorList>
    </citation>
    <scope>NUCLEOTIDE SEQUENCE [LARGE SCALE GENOMIC DNA]</scope>
    <source>
        <strain evidence="2 3">NCTC10172</strain>
    </source>
</reference>
<keyword evidence="2" id="KW-0489">Methyltransferase</keyword>
<proteinExistence type="predicted"/>
<evidence type="ECO:0000259" key="1">
    <source>
        <dbReference type="Pfam" id="PF06983"/>
    </source>
</evidence>
<dbReference type="SUPFAM" id="SSF54593">
    <property type="entry name" value="Glyoxalase/Bleomycin resistance protein/Dihydroxybiphenyl dioxygenase"/>
    <property type="match status" value="2"/>
</dbReference>
<feature type="domain" description="PhnB-like" evidence="1">
    <location>
        <begin position="2"/>
        <end position="125"/>
    </location>
</feature>
<dbReference type="KEGG" id="ahk:NCTC10172_00081"/>
<feature type="domain" description="PhnB-like" evidence="1">
    <location>
        <begin position="138"/>
        <end position="241"/>
    </location>
</feature>
<dbReference type="Proteomes" id="UP000290909">
    <property type="component" value="Chromosome"/>
</dbReference>
<organism evidence="2 3">
    <name type="scientific">Acholeplasma hippikon</name>
    <dbReference type="NCBI Taxonomy" id="264636"/>
    <lineage>
        <taxon>Bacteria</taxon>
        <taxon>Bacillati</taxon>
        <taxon>Mycoplasmatota</taxon>
        <taxon>Mollicutes</taxon>
        <taxon>Acholeplasmatales</taxon>
        <taxon>Acholeplasmataceae</taxon>
        <taxon>Acholeplasma</taxon>
    </lineage>
</organism>
<dbReference type="GO" id="GO:0032259">
    <property type="term" value="P:methylation"/>
    <property type="evidence" value="ECO:0007669"/>
    <property type="project" value="UniProtKB-KW"/>
</dbReference>
<dbReference type="Gene3D" id="3.10.180.10">
    <property type="entry name" value="2,3-Dihydroxybiphenyl 1,2-Dioxygenase, domain 1"/>
    <property type="match status" value="2"/>
</dbReference>
<dbReference type="InterPro" id="IPR029068">
    <property type="entry name" value="Glyas_Bleomycin-R_OHBP_Dase"/>
</dbReference>
<name>A0A449BI03_9MOLU</name>
<dbReference type="EMBL" id="LR215050">
    <property type="protein sequence ID" value="VEU82075.1"/>
    <property type="molecule type" value="Genomic_DNA"/>
</dbReference>
<evidence type="ECO:0000313" key="2">
    <source>
        <dbReference type="EMBL" id="VEU82075.1"/>
    </source>
</evidence>
<dbReference type="RefSeq" id="WP_035368909.1">
    <property type="nucleotide sequence ID" value="NZ_LR215050.1"/>
</dbReference>
<dbReference type="AlphaFoldDB" id="A0A449BI03"/>
<keyword evidence="2" id="KW-0830">Ubiquinone</keyword>